<keyword evidence="5" id="KW-0336">GPI-anchor</keyword>
<dbReference type="InterPro" id="IPR008427">
    <property type="entry name" value="Extracellular_membr_CFEM_dom"/>
</dbReference>
<evidence type="ECO:0000256" key="5">
    <source>
        <dbReference type="ARBA" id="ARBA00022622"/>
    </source>
</evidence>
<accession>A0A0H1B6Z9</accession>
<dbReference type="Pfam" id="PF05730">
    <property type="entry name" value="CFEM"/>
    <property type="match status" value="1"/>
</dbReference>
<feature type="disulfide bond" evidence="9">
    <location>
        <begin position="50"/>
        <end position="83"/>
    </location>
</feature>
<name>A0A0H1B6Z9_9EURO</name>
<protein>
    <recommendedName>
        <fullName evidence="13">CFEM domain-containing protein</fullName>
    </recommendedName>
</protein>
<evidence type="ECO:0000256" key="12">
    <source>
        <dbReference type="SAM" id="SignalP"/>
    </source>
</evidence>
<evidence type="ECO:0000256" key="10">
    <source>
        <dbReference type="SAM" id="MobiDB-lite"/>
    </source>
</evidence>
<dbReference type="OrthoDB" id="3065412at2759"/>
<dbReference type="GO" id="GO:0098552">
    <property type="term" value="C:side of membrane"/>
    <property type="evidence" value="ECO:0007669"/>
    <property type="project" value="UniProtKB-KW"/>
</dbReference>
<evidence type="ECO:0000256" key="11">
    <source>
        <dbReference type="SAM" id="Phobius"/>
    </source>
</evidence>
<keyword evidence="15" id="KW-1185">Reference proteome</keyword>
<evidence type="ECO:0000256" key="4">
    <source>
        <dbReference type="ARBA" id="ARBA00022525"/>
    </source>
</evidence>
<comment type="caution">
    <text evidence="14">The sequence shown here is derived from an EMBL/GenBank/DDBJ whole genome shotgun (WGS) entry which is preliminary data.</text>
</comment>
<evidence type="ECO:0000256" key="6">
    <source>
        <dbReference type="ARBA" id="ARBA00022729"/>
    </source>
</evidence>
<feature type="region of interest" description="Disordered" evidence="10">
    <location>
        <begin position="112"/>
        <end position="169"/>
    </location>
</feature>
<evidence type="ECO:0000256" key="9">
    <source>
        <dbReference type="PROSITE-ProRule" id="PRU01356"/>
    </source>
</evidence>
<evidence type="ECO:0000256" key="2">
    <source>
        <dbReference type="ARBA" id="ARBA00004613"/>
    </source>
</evidence>
<comment type="caution">
    <text evidence="9">Lacks conserved residue(s) required for the propagation of feature annotation.</text>
</comment>
<keyword evidence="7 9" id="KW-1015">Disulfide bond</keyword>
<evidence type="ECO:0000313" key="15">
    <source>
        <dbReference type="Proteomes" id="UP000053573"/>
    </source>
</evidence>
<reference evidence="15" key="1">
    <citation type="journal article" date="2015" name="PLoS Genet.">
        <title>The dynamic genome and transcriptome of the human fungal pathogen Blastomyces and close relative Emmonsia.</title>
        <authorList>
            <person name="Munoz J.F."/>
            <person name="Gauthier G.M."/>
            <person name="Desjardins C.A."/>
            <person name="Gallo J.E."/>
            <person name="Holder J."/>
            <person name="Sullivan T.D."/>
            <person name="Marty A.J."/>
            <person name="Carmen J.C."/>
            <person name="Chen Z."/>
            <person name="Ding L."/>
            <person name="Gujja S."/>
            <person name="Magrini V."/>
            <person name="Misas E."/>
            <person name="Mitreva M."/>
            <person name="Priest M."/>
            <person name="Saif S."/>
            <person name="Whiston E.A."/>
            <person name="Young S."/>
            <person name="Zeng Q."/>
            <person name="Goldman W.E."/>
            <person name="Mardis E.R."/>
            <person name="Taylor J.W."/>
            <person name="McEwen J.G."/>
            <person name="Clay O.K."/>
            <person name="Klein B.S."/>
            <person name="Cuomo C.A."/>
        </authorList>
    </citation>
    <scope>NUCLEOTIDE SEQUENCE [LARGE SCALE GENOMIC DNA]</scope>
    <source>
        <strain evidence="15">UAMH 139</strain>
    </source>
</reference>
<evidence type="ECO:0000313" key="14">
    <source>
        <dbReference type="EMBL" id="KLJ07175.1"/>
    </source>
</evidence>
<evidence type="ECO:0000256" key="3">
    <source>
        <dbReference type="ARBA" id="ARBA00010031"/>
    </source>
</evidence>
<feature type="transmembrane region" description="Helical" evidence="11">
    <location>
        <begin position="181"/>
        <end position="200"/>
    </location>
</feature>
<dbReference type="GO" id="GO:0005576">
    <property type="term" value="C:extracellular region"/>
    <property type="evidence" value="ECO:0007669"/>
    <property type="project" value="UniProtKB-SubCell"/>
</dbReference>
<feature type="signal peptide" evidence="12">
    <location>
        <begin position="1"/>
        <end position="21"/>
    </location>
</feature>
<comment type="similarity">
    <text evidence="3">Belongs to the RBT5 family.</text>
</comment>
<dbReference type="EMBL" id="LDEV01002889">
    <property type="protein sequence ID" value="KLJ07175.1"/>
    <property type="molecule type" value="Genomic_DNA"/>
</dbReference>
<sequence>MSVRQAFVATVLIAVYVGTGASAPECASTCFQTAVNDHACDQWLSDADCCRNGDFLISIANCVTRRCSRQLIEEAWDHLAEQCDKVDIDLPSIEFEPVPSSTSTTSIKTIIKPSTTSSASGSSTFTASVPTTLSTTGTLPTEPPTTGTPTTGRGVNTTPGGSYASNDDDHGSGGANLSAKAAIIVSTVITVLALALFLFLRQRRQKATPPSTEAQNNAAHENKPLVCEISGTEISGSSRYQYAAELEAVEISRAGGTTPPPLNSNTTSHMEDSLKIFN</sequence>
<feature type="region of interest" description="Disordered" evidence="10">
    <location>
        <begin position="254"/>
        <end position="278"/>
    </location>
</feature>
<keyword evidence="4" id="KW-0964">Secreted</keyword>
<evidence type="ECO:0000256" key="8">
    <source>
        <dbReference type="ARBA" id="ARBA00023288"/>
    </source>
</evidence>
<evidence type="ECO:0000256" key="1">
    <source>
        <dbReference type="ARBA" id="ARBA00004589"/>
    </source>
</evidence>
<dbReference type="AlphaFoldDB" id="A0A0H1B6Z9"/>
<feature type="compositionally biased region" description="Basic and acidic residues" evidence="10">
    <location>
        <begin position="269"/>
        <end position="278"/>
    </location>
</feature>
<keyword evidence="11" id="KW-0812">Transmembrane</keyword>
<keyword evidence="8" id="KW-0449">Lipoprotein</keyword>
<gene>
    <name evidence="14" type="ORF">EMPG_17333</name>
</gene>
<feature type="chain" id="PRO_5005199490" description="CFEM domain-containing protein" evidence="12">
    <location>
        <begin position="22"/>
        <end position="278"/>
    </location>
</feature>
<keyword evidence="6 12" id="KW-0732">Signal</keyword>
<proteinExistence type="inferred from homology"/>
<organism evidence="14 15">
    <name type="scientific">Blastomyces silverae</name>
    <dbReference type="NCBI Taxonomy" id="2060906"/>
    <lineage>
        <taxon>Eukaryota</taxon>
        <taxon>Fungi</taxon>
        <taxon>Dikarya</taxon>
        <taxon>Ascomycota</taxon>
        <taxon>Pezizomycotina</taxon>
        <taxon>Eurotiomycetes</taxon>
        <taxon>Eurotiomycetidae</taxon>
        <taxon>Onygenales</taxon>
        <taxon>Ajellomycetaceae</taxon>
        <taxon>Blastomyces</taxon>
    </lineage>
</organism>
<evidence type="ECO:0000259" key="13">
    <source>
        <dbReference type="PROSITE" id="PS52012"/>
    </source>
</evidence>
<keyword evidence="11" id="KW-1133">Transmembrane helix</keyword>
<feature type="compositionally biased region" description="Low complexity" evidence="10">
    <location>
        <begin position="112"/>
        <end position="161"/>
    </location>
</feature>
<keyword evidence="5" id="KW-0325">Glycoprotein</keyword>
<comment type="subcellular location">
    <subcellularLocation>
        <location evidence="1">Membrane</location>
        <topology evidence="1">Lipid-anchor</topology>
        <topology evidence="1">GPI-anchor</topology>
    </subcellularLocation>
    <subcellularLocation>
        <location evidence="2">Secreted</location>
    </subcellularLocation>
</comment>
<evidence type="ECO:0000256" key="7">
    <source>
        <dbReference type="ARBA" id="ARBA00023157"/>
    </source>
</evidence>
<feature type="domain" description="CFEM" evidence="13">
    <location>
        <begin position="1"/>
        <end position="110"/>
    </location>
</feature>
<dbReference type="Proteomes" id="UP000053573">
    <property type="component" value="Unassembled WGS sequence"/>
</dbReference>
<keyword evidence="11" id="KW-0472">Membrane</keyword>
<dbReference type="PROSITE" id="PS52012">
    <property type="entry name" value="CFEM"/>
    <property type="match status" value="1"/>
</dbReference>